<evidence type="ECO:0000313" key="1">
    <source>
        <dbReference type="EMBL" id="SQC91028.1"/>
    </source>
</evidence>
<evidence type="ECO:0000313" key="2">
    <source>
        <dbReference type="Proteomes" id="UP000251197"/>
    </source>
</evidence>
<organism evidence="1 2">
    <name type="scientific">Cedecea neteri</name>
    <dbReference type="NCBI Taxonomy" id="158822"/>
    <lineage>
        <taxon>Bacteria</taxon>
        <taxon>Pseudomonadati</taxon>
        <taxon>Pseudomonadota</taxon>
        <taxon>Gammaproteobacteria</taxon>
        <taxon>Enterobacterales</taxon>
        <taxon>Enterobacteriaceae</taxon>
        <taxon>Cedecea</taxon>
    </lineage>
</organism>
<protein>
    <submittedName>
        <fullName evidence="1">Uncharacterized protein</fullName>
    </submittedName>
</protein>
<accession>A0A2X3IEW5</accession>
<sequence length="52" mass="5398">MEKAMLVLIVGTGVIIHIAGPVYAANLDHDTIHNAWVNGAVRANTEASNAAS</sequence>
<dbReference type="AlphaFoldDB" id="A0A2X3IEW5"/>
<dbReference type="Proteomes" id="UP000251197">
    <property type="component" value="Unassembled WGS sequence"/>
</dbReference>
<dbReference type="EMBL" id="UAVU01000006">
    <property type="protein sequence ID" value="SQC91028.1"/>
    <property type="molecule type" value="Genomic_DNA"/>
</dbReference>
<reference evidence="1 2" key="1">
    <citation type="submission" date="2018-06" db="EMBL/GenBank/DDBJ databases">
        <authorList>
            <consortium name="Pathogen Informatics"/>
            <person name="Doyle S."/>
        </authorList>
    </citation>
    <scope>NUCLEOTIDE SEQUENCE [LARGE SCALE GENOMIC DNA]</scope>
    <source>
        <strain evidence="1 2">NCTC12120</strain>
    </source>
</reference>
<proteinExistence type="predicted"/>
<name>A0A2X3IEW5_9ENTR</name>
<gene>
    <name evidence="1" type="ORF">NCTC12120_04177</name>
</gene>